<organism evidence="1 2">
    <name type="scientific">Galerina marginata (strain CBS 339.88)</name>
    <dbReference type="NCBI Taxonomy" id="685588"/>
    <lineage>
        <taxon>Eukaryota</taxon>
        <taxon>Fungi</taxon>
        <taxon>Dikarya</taxon>
        <taxon>Basidiomycota</taxon>
        <taxon>Agaricomycotina</taxon>
        <taxon>Agaricomycetes</taxon>
        <taxon>Agaricomycetidae</taxon>
        <taxon>Agaricales</taxon>
        <taxon>Agaricineae</taxon>
        <taxon>Strophariaceae</taxon>
        <taxon>Galerina</taxon>
    </lineage>
</organism>
<protein>
    <submittedName>
        <fullName evidence="1">Uncharacterized protein</fullName>
    </submittedName>
</protein>
<dbReference type="STRING" id="685588.A0A067TAJ6"/>
<sequence>MQSVQNGEIKIKAKEFPSFLYPEGTEYIVGKEFDGLMRGPLLVRVFRCIFSGPRSAFKKENRGNKPSQAEKHGMTSVEPRAIAYAAVQARMALSGLGWTINDGFFSNETFFDNVAGMFLRDPDSNWAKDTLAWWNR</sequence>
<evidence type="ECO:0000313" key="1">
    <source>
        <dbReference type="EMBL" id="KDR80176.1"/>
    </source>
</evidence>
<gene>
    <name evidence="1" type="ORF">GALMADRAFT_62262</name>
</gene>
<proteinExistence type="predicted"/>
<dbReference type="OrthoDB" id="3220614at2759"/>
<keyword evidence="2" id="KW-1185">Reference proteome</keyword>
<evidence type="ECO:0000313" key="2">
    <source>
        <dbReference type="Proteomes" id="UP000027222"/>
    </source>
</evidence>
<reference evidence="2" key="1">
    <citation type="journal article" date="2014" name="Proc. Natl. Acad. Sci. U.S.A.">
        <title>Extensive sampling of basidiomycete genomes demonstrates inadequacy of the white-rot/brown-rot paradigm for wood decay fungi.</title>
        <authorList>
            <person name="Riley R."/>
            <person name="Salamov A.A."/>
            <person name="Brown D.W."/>
            <person name="Nagy L.G."/>
            <person name="Floudas D."/>
            <person name="Held B.W."/>
            <person name="Levasseur A."/>
            <person name="Lombard V."/>
            <person name="Morin E."/>
            <person name="Otillar R."/>
            <person name="Lindquist E.A."/>
            <person name="Sun H."/>
            <person name="LaButti K.M."/>
            <person name="Schmutz J."/>
            <person name="Jabbour D."/>
            <person name="Luo H."/>
            <person name="Baker S.E."/>
            <person name="Pisabarro A.G."/>
            <person name="Walton J.D."/>
            <person name="Blanchette R.A."/>
            <person name="Henrissat B."/>
            <person name="Martin F."/>
            <person name="Cullen D."/>
            <person name="Hibbett D.S."/>
            <person name="Grigoriev I.V."/>
        </authorList>
    </citation>
    <scope>NUCLEOTIDE SEQUENCE [LARGE SCALE GENOMIC DNA]</scope>
    <source>
        <strain evidence="2">CBS 339.88</strain>
    </source>
</reference>
<dbReference type="Pfam" id="PF20414">
    <property type="entry name" value="DUF6698"/>
    <property type="match status" value="1"/>
</dbReference>
<accession>A0A067TAJ6</accession>
<dbReference type="EMBL" id="KL142372">
    <property type="protein sequence ID" value="KDR80176.1"/>
    <property type="molecule type" value="Genomic_DNA"/>
</dbReference>
<dbReference type="HOGENOM" id="CLU_035918_9_2_1"/>
<dbReference type="AlphaFoldDB" id="A0A067TAJ6"/>
<dbReference type="Proteomes" id="UP000027222">
    <property type="component" value="Unassembled WGS sequence"/>
</dbReference>
<dbReference type="InterPro" id="IPR046521">
    <property type="entry name" value="DUF6698"/>
</dbReference>
<name>A0A067TAJ6_GALM3</name>